<evidence type="ECO:0000256" key="8">
    <source>
        <dbReference type="ARBA" id="ARBA00023170"/>
    </source>
</evidence>
<sequence>MKPFALLSATVAATALHAAGPATAQETYVLPEITLSASREATRLSRSGSSVSVITEDALQNRAGAPISDLIASLPGVAFSRSGPLGTTASLQVRGAPGEYVPVLIDGIEVSDPAAGQPYFDFGSLTSAGFGRIELLRGTQSALYGSRAVAGLLTIDSLRPTEEGLRQSFTIEAGSYQTYAASYGAALRRGGTDLSFTASRITSQGYSARDENDGNFEADSFNASRLTFYAAQELQTGARIGVNGFWEKSRAEFDEFGGDLTGTPGDEYTTKKSHGLRAFAEIATGAVDNTLALTRYRIDRRSWSDGFETPFIGTRTKLSWQGATDLGASGARAIFGADTEREEADGLGDNRIDGAFAELSVPVTADIDVSAALRHDDHSRFGGVTSGRLSAVWRVREDVLLRTAIGTGFRAPSLYELYGPYGDADLDREESRTAEIGIEKQWGADSHLRATAFWLDAESLIGFDSLATACGQAFGCYAQVDGTSRRRGVEVDGRWALGTATALRTAYTYTDNAETTEWAEAPRHVLNLGAETEFATGTTAGLSLRGQAHRPRELGSFVTVDLNVSHPLSDRAEAYLRVENLLDRQYQLSPGYGTSDRAFYAGLRASF</sequence>
<evidence type="ECO:0000256" key="2">
    <source>
        <dbReference type="ARBA" id="ARBA00022448"/>
    </source>
</evidence>
<gene>
    <name evidence="15" type="ORF">JHW45_09135</name>
</gene>
<dbReference type="CDD" id="cd01347">
    <property type="entry name" value="ligand_gated_channel"/>
    <property type="match status" value="1"/>
</dbReference>
<dbReference type="PANTHER" id="PTHR30069">
    <property type="entry name" value="TONB-DEPENDENT OUTER MEMBRANE RECEPTOR"/>
    <property type="match status" value="1"/>
</dbReference>
<dbReference type="Proteomes" id="UP001218412">
    <property type="component" value="Chromosome"/>
</dbReference>
<evidence type="ECO:0000256" key="9">
    <source>
        <dbReference type="ARBA" id="ARBA00023237"/>
    </source>
</evidence>
<dbReference type="InterPro" id="IPR036942">
    <property type="entry name" value="Beta-barrel_TonB_sf"/>
</dbReference>
<dbReference type="InterPro" id="IPR039426">
    <property type="entry name" value="TonB-dep_rcpt-like"/>
</dbReference>
<evidence type="ECO:0000313" key="16">
    <source>
        <dbReference type="Proteomes" id="UP001218412"/>
    </source>
</evidence>
<evidence type="ECO:0000256" key="10">
    <source>
        <dbReference type="PROSITE-ProRule" id="PRU01360"/>
    </source>
</evidence>
<dbReference type="PANTHER" id="PTHR30069:SF29">
    <property type="entry name" value="HEMOGLOBIN AND HEMOGLOBIN-HAPTOGLOBIN-BINDING PROTEIN 1-RELATED"/>
    <property type="match status" value="1"/>
</dbReference>
<organism evidence="15 16">
    <name type="scientific">Paracoccus stylophorae</name>
    <dbReference type="NCBI Taxonomy" id="659350"/>
    <lineage>
        <taxon>Bacteria</taxon>
        <taxon>Pseudomonadati</taxon>
        <taxon>Pseudomonadota</taxon>
        <taxon>Alphaproteobacteria</taxon>
        <taxon>Rhodobacterales</taxon>
        <taxon>Paracoccaceae</taxon>
        <taxon>Paracoccus</taxon>
    </lineage>
</organism>
<dbReference type="InterPro" id="IPR000531">
    <property type="entry name" value="Beta-barrel_TonB"/>
</dbReference>
<dbReference type="Pfam" id="PF07715">
    <property type="entry name" value="Plug"/>
    <property type="match status" value="1"/>
</dbReference>
<name>A0ABY7SQP3_9RHOB</name>
<keyword evidence="16" id="KW-1185">Reference proteome</keyword>
<evidence type="ECO:0000256" key="5">
    <source>
        <dbReference type="ARBA" id="ARBA00022729"/>
    </source>
</evidence>
<evidence type="ECO:0000313" key="15">
    <source>
        <dbReference type="EMBL" id="WCR09298.1"/>
    </source>
</evidence>
<feature type="domain" description="TonB-dependent receptor plug" evidence="14">
    <location>
        <begin position="45"/>
        <end position="151"/>
    </location>
</feature>
<comment type="subcellular location">
    <subcellularLocation>
        <location evidence="1 10">Cell outer membrane</location>
        <topology evidence="1 10">Multi-pass membrane protein</topology>
    </subcellularLocation>
</comment>
<keyword evidence="3 10" id="KW-1134">Transmembrane beta strand</keyword>
<accession>A0ABY7SQP3</accession>
<dbReference type="Gene3D" id="2.40.170.20">
    <property type="entry name" value="TonB-dependent receptor, beta-barrel domain"/>
    <property type="match status" value="1"/>
</dbReference>
<evidence type="ECO:0000259" key="14">
    <source>
        <dbReference type="Pfam" id="PF07715"/>
    </source>
</evidence>
<keyword evidence="7 10" id="KW-0472">Membrane</keyword>
<dbReference type="InterPro" id="IPR012910">
    <property type="entry name" value="Plug_dom"/>
</dbReference>
<keyword evidence="5 12" id="KW-0732">Signal</keyword>
<evidence type="ECO:0000259" key="13">
    <source>
        <dbReference type="Pfam" id="PF00593"/>
    </source>
</evidence>
<keyword evidence="8 15" id="KW-0675">Receptor</keyword>
<keyword evidence="6 11" id="KW-0798">TonB box</keyword>
<keyword evidence="2 10" id="KW-0813">Transport</keyword>
<feature type="signal peptide" evidence="12">
    <location>
        <begin position="1"/>
        <end position="24"/>
    </location>
</feature>
<evidence type="ECO:0000256" key="11">
    <source>
        <dbReference type="RuleBase" id="RU003357"/>
    </source>
</evidence>
<evidence type="ECO:0000256" key="12">
    <source>
        <dbReference type="SAM" id="SignalP"/>
    </source>
</evidence>
<evidence type="ECO:0000256" key="1">
    <source>
        <dbReference type="ARBA" id="ARBA00004571"/>
    </source>
</evidence>
<keyword evidence="9 10" id="KW-0998">Cell outer membrane</keyword>
<dbReference type="Pfam" id="PF00593">
    <property type="entry name" value="TonB_dep_Rec_b-barrel"/>
    <property type="match status" value="1"/>
</dbReference>
<protein>
    <submittedName>
        <fullName evidence="15">TonB-dependent receptor</fullName>
    </submittedName>
</protein>
<evidence type="ECO:0000256" key="4">
    <source>
        <dbReference type="ARBA" id="ARBA00022692"/>
    </source>
</evidence>
<comment type="similarity">
    <text evidence="10 11">Belongs to the TonB-dependent receptor family.</text>
</comment>
<dbReference type="EMBL" id="CP067134">
    <property type="protein sequence ID" value="WCR09298.1"/>
    <property type="molecule type" value="Genomic_DNA"/>
</dbReference>
<keyword evidence="4 10" id="KW-0812">Transmembrane</keyword>
<feature type="domain" description="TonB-dependent receptor-like beta-barrel" evidence="13">
    <location>
        <begin position="175"/>
        <end position="581"/>
    </location>
</feature>
<evidence type="ECO:0000256" key="6">
    <source>
        <dbReference type="ARBA" id="ARBA00023077"/>
    </source>
</evidence>
<dbReference type="RefSeq" id="WP_272857407.1">
    <property type="nucleotide sequence ID" value="NZ_CP067134.1"/>
</dbReference>
<dbReference type="SUPFAM" id="SSF56935">
    <property type="entry name" value="Porins"/>
    <property type="match status" value="1"/>
</dbReference>
<evidence type="ECO:0000256" key="7">
    <source>
        <dbReference type="ARBA" id="ARBA00023136"/>
    </source>
</evidence>
<dbReference type="Gene3D" id="2.170.130.10">
    <property type="entry name" value="TonB-dependent receptor, plug domain"/>
    <property type="match status" value="1"/>
</dbReference>
<dbReference type="InterPro" id="IPR037066">
    <property type="entry name" value="Plug_dom_sf"/>
</dbReference>
<evidence type="ECO:0000256" key="3">
    <source>
        <dbReference type="ARBA" id="ARBA00022452"/>
    </source>
</evidence>
<feature type="chain" id="PRO_5045701384" evidence="12">
    <location>
        <begin position="25"/>
        <end position="607"/>
    </location>
</feature>
<dbReference type="PROSITE" id="PS52016">
    <property type="entry name" value="TONB_DEPENDENT_REC_3"/>
    <property type="match status" value="1"/>
</dbReference>
<proteinExistence type="inferred from homology"/>
<reference evidence="15 16" key="1">
    <citation type="submission" date="2021-01" db="EMBL/GenBank/DDBJ databases">
        <title>Biogeographic distribution of Paracoccus.</title>
        <authorList>
            <person name="Hollensteiner J."/>
            <person name="Leineberger J."/>
            <person name="Brinkhoff T."/>
            <person name="Daniel R."/>
        </authorList>
    </citation>
    <scope>NUCLEOTIDE SEQUENCE [LARGE SCALE GENOMIC DNA]</scope>
    <source>
        <strain evidence="15 16">LMG25392</strain>
    </source>
</reference>